<protein>
    <submittedName>
        <fullName evidence="1">Uncharacterized protein</fullName>
    </submittedName>
</protein>
<evidence type="ECO:0000313" key="1">
    <source>
        <dbReference type="EMBL" id="THH15539.1"/>
    </source>
</evidence>
<sequence>MQPLETQTAQPVVSASFLTWLQEYGIRACIQNDIELRSTESPSTIQALSEGPHCWVFIKRQSVGYSMGPCVGIENIVNLLQSRPSWYVQPLEIPEDWKASKFIHLIFHLIFTFTSVGSEPGPMHDKSDHQCILMLLLGLSGERKRTVRPPRLVQTKTTLRRHTLSFAERDPARNTGPKDGVVQRRMDDLPDPVQRRHADARPVGRIYPQTDFCFATLRSLPPNPRMRGAQIHLNFFPDVLSWLRLVDMSRFCLSSIGYLFIGMHAGRLERGEGHGDTYVAPDLLPDRKHGLVELAKMFQPTLQLMVMYLTKKYRVSEYEWRPEWNPPLNANKPIHEQPNIPNNFFVYGISYATLGCIVYAFFPRYQVTSSGRVEWGFCCCEVYVHNIAFGASSPKFRVDLINTLLIIQRHTTELARLFVEISQSFEHRE</sequence>
<evidence type="ECO:0000313" key="2">
    <source>
        <dbReference type="Proteomes" id="UP000310158"/>
    </source>
</evidence>
<name>A0A4S4LSZ8_9AGAM</name>
<proteinExistence type="predicted"/>
<dbReference type="AlphaFoldDB" id="A0A4S4LSZ8"/>
<reference evidence="1 2" key="1">
    <citation type="submission" date="2019-02" db="EMBL/GenBank/DDBJ databases">
        <title>Genome sequencing of the rare red list fungi Bondarzewia mesenterica.</title>
        <authorList>
            <person name="Buettner E."/>
            <person name="Kellner H."/>
        </authorList>
    </citation>
    <scope>NUCLEOTIDE SEQUENCE [LARGE SCALE GENOMIC DNA]</scope>
    <source>
        <strain evidence="1 2">DSM 108281</strain>
    </source>
</reference>
<keyword evidence="2" id="KW-1185">Reference proteome</keyword>
<accession>A0A4S4LSZ8</accession>
<dbReference type="OrthoDB" id="3052275at2759"/>
<dbReference type="EMBL" id="SGPL01000205">
    <property type="protein sequence ID" value="THH15539.1"/>
    <property type="molecule type" value="Genomic_DNA"/>
</dbReference>
<dbReference type="Proteomes" id="UP000310158">
    <property type="component" value="Unassembled WGS sequence"/>
</dbReference>
<comment type="caution">
    <text evidence="1">The sequence shown here is derived from an EMBL/GenBank/DDBJ whole genome shotgun (WGS) entry which is preliminary data.</text>
</comment>
<gene>
    <name evidence="1" type="ORF">EW146_g4958</name>
</gene>
<organism evidence="1 2">
    <name type="scientific">Bondarzewia mesenterica</name>
    <dbReference type="NCBI Taxonomy" id="1095465"/>
    <lineage>
        <taxon>Eukaryota</taxon>
        <taxon>Fungi</taxon>
        <taxon>Dikarya</taxon>
        <taxon>Basidiomycota</taxon>
        <taxon>Agaricomycotina</taxon>
        <taxon>Agaricomycetes</taxon>
        <taxon>Russulales</taxon>
        <taxon>Bondarzewiaceae</taxon>
        <taxon>Bondarzewia</taxon>
    </lineage>
</organism>